<reference evidence="2 3" key="1">
    <citation type="submission" date="2017-02" db="EMBL/GenBank/DDBJ databases">
        <title>Ketogulonicigenium robustum SPU B003 Genome sequencing and assembly.</title>
        <authorList>
            <person name="Li Y."/>
            <person name="Liu L."/>
            <person name="Wang C."/>
            <person name="Zhang M."/>
            <person name="Zhang T."/>
            <person name="Zhang Y."/>
        </authorList>
    </citation>
    <scope>NUCLEOTIDE SEQUENCE [LARGE SCALE GENOMIC DNA]</scope>
    <source>
        <strain evidence="2 3">SPU_B003</strain>
    </source>
</reference>
<dbReference type="RefSeq" id="WP_085785543.1">
    <property type="nucleotide sequence ID" value="NZ_CP019937.1"/>
</dbReference>
<dbReference type="EMBL" id="CP019937">
    <property type="protein sequence ID" value="ARO13911.1"/>
    <property type="molecule type" value="Genomic_DNA"/>
</dbReference>
<dbReference type="KEGG" id="kro:BVG79_00559"/>
<name>A0A1W6NXJ5_9RHOB</name>
<dbReference type="Proteomes" id="UP000242447">
    <property type="component" value="Chromosome"/>
</dbReference>
<feature type="region of interest" description="Disordered" evidence="1">
    <location>
        <begin position="42"/>
        <end position="67"/>
    </location>
</feature>
<protein>
    <submittedName>
        <fullName evidence="2">Uncharacterized protein</fullName>
    </submittedName>
</protein>
<proteinExistence type="predicted"/>
<sequence length="67" mass="7116">MTTRQIVTIAYGDLTVSVEGYDAPETIVAAVITSLKAGTRPDDGPLMPLRLSPEQRVDATAQADKAE</sequence>
<accession>A0A1W6NXJ5</accession>
<dbReference type="AlphaFoldDB" id="A0A1W6NXJ5"/>
<evidence type="ECO:0000313" key="2">
    <source>
        <dbReference type="EMBL" id="ARO13911.1"/>
    </source>
</evidence>
<evidence type="ECO:0000313" key="3">
    <source>
        <dbReference type="Proteomes" id="UP000242447"/>
    </source>
</evidence>
<keyword evidence="3" id="KW-1185">Reference proteome</keyword>
<organism evidence="2 3">
    <name type="scientific">Ketogulonicigenium robustum</name>
    <dbReference type="NCBI Taxonomy" id="92947"/>
    <lineage>
        <taxon>Bacteria</taxon>
        <taxon>Pseudomonadati</taxon>
        <taxon>Pseudomonadota</taxon>
        <taxon>Alphaproteobacteria</taxon>
        <taxon>Rhodobacterales</taxon>
        <taxon>Roseobacteraceae</taxon>
        <taxon>Ketogulonicigenium</taxon>
    </lineage>
</organism>
<gene>
    <name evidence="2" type="ORF">BVG79_00559</name>
</gene>
<evidence type="ECO:0000256" key="1">
    <source>
        <dbReference type="SAM" id="MobiDB-lite"/>
    </source>
</evidence>
<dbReference type="OrthoDB" id="9970985at2"/>